<accession>A0A6A6P1R4</accession>
<dbReference type="Proteomes" id="UP000799766">
    <property type="component" value="Unassembled WGS sequence"/>
</dbReference>
<dbReference type="InterPro" id="IPR051828">
    <property type="entry name" value="HAD-like_hydrolase_domain"/>
</dbReference>
<dbReference type="InterPro" id="IPR044924">
    <property type="entry name" value="HAD-SF_hydro_IA_REG-2-like_cap"/>
</dbReference>
<dbReference type="AlphaFoldDB" id="A0A6A6P1R4"/>
<keyword evidence="2" id="KW-1185">Reference proteome</keyword>
<dbReference type="EMBL" id="MU001679">
    <property type="protein sequence ID" value="KAF2457758.1"/>
    <property type="molecule type" value="Genomic_DNA"/>
</dbReference>
<gene>
    <name evidence="1" type="ORF">BDY21DRAFT_390454</name>
</gene>
<dbReference type="PANTHER" id="PTHR46191:SF2">
    <property type="entry name" value="HALOACID DEHALOGENASE-LIKE HYDROLASE DOMAIN-CONTAINING PROTEIN 3"/>
    <property type="match status" value="1"/>
</dbReference>
<protein>
    <recommendedName>
        <fullName evidence="3">HAD-like domain-containing protein</fullName>
    </recommendedName>
</protein>
<proteinExistence type="predicted"/>
<reference evidence="1" key="1">
    <citation type="journal article" date="2020" name="Stud. Mycol.">
        <title>101 Dothideomycetes genomes: a test case for predicting lifestyles and emergence of pathogens.</title>
        <authorList>
            <person name="Haridas S."/>
            <person name="Albert R."/>
            <person name="Binder M."/>
            <person name="Bloem J."/>
            <person name="Labutti K."/>
            <person name="Salamov A."/>
            <person name="Andreopoulos B."/>
            <person name="Baker S."/>
            <person name="Barry K."/>
            <person name="Bills G."/>
            <person name="Bluhm B."/>
            <person name="Cannon C."/>
            <person name="Castanera R."/>
            <person name="Culley D."/>
            <person name="Daum C."/>
            <person name="Ezra D."/>
            <person name="Gonzalez J."/>
            <person name="Henrissat B."/>
            <person name="Kuo A."/>
            <person name="Liang C."/>
            <person name="Lipzen A."/>
            <person name="Lutzoni F."/>
            <person name="Magnuson J."/>
            <person name="Mondo S."/>
            <person name="Nolan M."/>
            <person name="Ohm R."/>
            <person name="Pangilinan J."/>
            <person name="Park H.-J."/>
            <person name="Ramirez L."/>
            <person name="Alfaro M."/>
            <person name="Sun H."/>
            <person name="Tritt A."/>
            <person name="Yoshinaga Y."/>
            <person name="Zwiers L.-H."/>
            <person name="Turgeon B."/>
            <person name="Goodwin S."/>
            <person name="Spatafora J."/>
            <person name="Crous P."/>
            <person name="Grigoriev I."/>
        </authorList>
    </citation>
    <scope>NUCLEOTIDE SEQUENCE</scope>
    <source>
        <strain evidence="1">ATCC 16933</strain>
    </source>
</reference>
<evidence type="ECO:0008006" key="3">
    <source>
        <dbReference type="Google" id="ProtNLM"/>
    </source>
</evidence>
<dbReference type="PANTHER" id="PTHR46191">
    <property type="match status" value="1"/>
</dbReference>
<dbReference type="Gene3D" id="3.40.50.1000">
    <property type="entry name" value="HAD superfamily/HAD-like"/>
    <property type="match status" value="1"/>
</dbReference>
<organism evidence="1 2">
    <name type="scientific">Lineolata rhizophorae</name>
    <dbReference type="NCBI Taxonomy" id="578093"/>
    <lineage>
        <taxon>Eukaryota</taxon>
        <taxon>Fungi</taxon>
        <taxon>Dikarya</taxon>
        <taxon>Ascomycota</taxon>
        <taxon>Pezizomycotina</taxon>
        <taxon>Dothideomycetes</taxon>
        <taxon>Dothideomycetes incertae sedis</taxon>
        <taxon>Lineolatales</taxon>
        <taxon>Lineolataceae</taxon>
        <taxon>Lineolata</taxon>
    </lineage>
</organism>
<dbReference type="GO" id="GO:0005634">
    <property type="term" value="C:nucleus"/>
    <property type="evidence" value="ECO:0007669"/>
    <property type="project" value="TreeGrafter"/>
</dbReference>
<dbReference type="InterPro" id="IPR036412">
    <property type="entry name" value="HAD-like_sf"/>
</dbReference>
<evidence type="ECO:0000313" key="2">
    <source>
        <dbReference type="Proteomes" id="UP000799766"/>
    </source>
</evidence>
<dbReference type="Pfam" id="PF13242">
    <property type="entry name" value="Hydrolase_like"/>
    <property type="match status" value="1"/>
</dbReference>
<sequence length="342" mass="36872">MTGAVAGPQKRCLLLGLDAFGTLFTPRRPVLQVYAEVARQHGITGFRDEQLPALFRKAMKEESRIHPNYGKSVGMNAEAWWSNVITSTFRPFTTPSVPVVPAPLCHDLMTRFSSAAGYKPYPDVLPFFASLRAMRAEAALHPAAAGSVAATPTARRLGWRWDRTVVGVVTNSDDRVPSILASLGVSVAGRRAGAAGASPAAAPGRRQCDGGAGEDVEFVVLSYDVGFEKPDREIFDAATHMLAETLASSSSSSSRTAQEYDVADFEKLYVGDELKKDVLGAKDAGWNAILLDRGNCFRDCLVEDCSVESVDAGRIDKDFEGEMVSVVEGLGALRTWHPKVHP</sequence>
<dbReference type="Gene3D" id="1.10.150.720">
    <property type="entry name" value="Haloacid dehalogenase-like hydrolase"/>
    <property type="match status" value="1"/>
</dbReference>
<dbReference type="InterPro" id="IPR023214">
    <property type="entry name" value="HAD_sf"/>
</dbReference>
<dbReference type="OrthoDB" id="444127at2759"/>
<name>A0A6A6P1R4_9PEZI</name>
<dbReference type="SUPFAM" id="SSF56784">
    <property type="entry name" value="HAD-like"/>
    <property type="match status" value="1"/>
</dbReference>
<evidence type="ECO:0000313" key="1">
    <source>
        <dbReference type="EMBL" id="KAF2457758.1"/>
    </source>
</evidence>